<keyword evidence="2 5" id="KW-0812">Transmembrane</keyword>
<comment type="subcellular location">
    <subcellularLocation>
        <location evidence="1">Membrane</location>
        <topology evidence="1">Multi-pass membrane protein</topology>
    </subcellularLocation>
</comment>
<keyword evidence="3 5" id="KW-1133">Transmembrane helix</keyword>
<dbReference type="RefSeq" id="WP_379812461.1">
    <property type="nucleotide sequence ID" value="NZ_JBHUPC010000017.1"/>
</dbReference>
<feature type="transmembrane region" description="Helical" evidence="5">
    <location>
        <begin position="98"/>
        <end position="118"/>
    </location>
</feature>
<gene>
    <name evidence="7" type="ORF">ACFS5J_12060</name>
</gene>
<reference evidence="8" key="1">
    <citation type="journal article" date="2019" name="Int. J. Syst. Evol. Microbiol.">
        <title>The Global Catalogue of Microorganisms (GCM) 10K type strain sequencing project: providing services to taxonomists for standard genome sequencing and annotation.</title>
        <authorList>
            <consortium name="The Broad Institute Genomics Platform"/>
            <consortium name="The Broad Institute Genome Sequencing Center for Infectious Disease"/>
            <person name="Wu L."/>
            <person name="Ma J."/>
        </authorList>
    </citation>
    <scope>NUCLEOTIDE SEQUENCE [LARGE SCALE GENOMIC DNA]</scope>
    <source>
        <strain evidence="8">KCTC 22671</strain>
    </source>
</reference>
<feature type="transmembrane region" description="Helical" evidence="5">
    <location>
        <begin position="24"/>
        <end position="43"/>
    </location>
</feature>
<evidence type="ECO:0000259" key="6">
    <source>
        <dbReference type="Pfam" id="PF13515"/>
    </source>
</evidence>
<feature type="transmembrane region" description="Helical" evidence="5">
    <location>
        <begin position="125"/>
        <end position="145"/>
    </location>
</feature>
<evidence type="ECO:0000313" key="8">
    <source>
        <dbReference type="Proteomes" id="UP001597534"/>
    </source>
</evidence>
<protein>
    <submittedName>
        <fullName evidence="7">FUSC family protein</fullName>
    </submittedName>
</protein>
<accession>A0ABW5YNR1</accession>
<feature type="transmembrane region" description="Helical" evidence="5">
    <location>
        <begin position="73"/>
        <end position="92"/>
    </location>
</feature>
<feature type="domain" description="Integral membrane bound transporter" evidence="6">
    <location>
        <begin position="207"/>
        <end position="333"/>
    </location>
</feature>
<organism evidence="7 8">
    <name type="scientific">Flavobacterium chuncheonense</name>
    <dbReference type="NCBI Taxonomy" id="2026653"/>
    <lineage>
        <taxon>Bacteria</taxon>
        <taxon>Pseudomonadati</taxon>
        <taxon>Bacteroidota</taxon>
        <taxon>Flavobacteriia</taxon>
        <taxon>Flavobacteriales</taxon>
        <taxon>Flavobacteriaceae</taxon>
        <taxon>Flavobacterium</taxon>
    </lineage>
</organism>
<name>A0ABW5YNR1_9FLAO</name>
<feature type="transmembrane region" description="Helical" evidence="5">
    <location>
        <begin position="192"/>
        <end position="214"/>
    </location>
</feature>
<evidence type="ECO:0000256" key="5">
    <source>
        <dbReference type="SAM" id="Phobius"/>
    </source>
</evidence>
<evidence type="ECO:0000313" key="7">
    <source>
        <dbReference type="EMBL" id="MFD2892746.1"/>
    </source>
</evidence>
<sequence length="360" mass="40324">MSFNQKIQKEFQHLITFKKTNRKWPIPFLVAISMGTPLLVGLYFGNLQYGLTACLSGLVMLYLPDLGSFTNRILTVMVCSFGFMVSFAFGLLFSFNPIVSAIALGVFSMVVHWIILYYKTAPPRSFFFILIAAMAICQPFNLSTIPTKVGLLGLGTMFTAILAILYTFLLFTKDPEIASSPVVPVFKKNPAADFWEALIMGGFMLLSLLIGRLLHYSNPYWIPISCAAVMQGASLYHIWQRTFHRILGTFIGIGLTWLIITVVKTPLEICLTIILLQTIVETLIVRQYAIAVLFITPMTILLAEAANPIYNSPTTLITLRFVEIAIGSLLGAIGGWLLYKEKIRFATIEKFNQLKNSFKR</sequence>
<evidence type="ECO:0000256" key="3">
    <source>
        <dbReference type="ARBA" id="ARBA00022989"/>
    </source>
</evidence>
<evidence type="ECO:0000256" key="2">
    <source>
        <dbReference type="ARBA" id="ARBA00022692"/>
    </source>
</evidence>
<dbReference type="Pfam" id="PF13515">
    <property type="entry name" value="FUSC_2"/>
    <property type="match status" value="1"/>
</dbReference>
<keyword evidence="8" id="KW-1185">Reference proteome</keyword>
<dbReference type="Proteomes" id="UP001597534">
    <property type="component" value="Unassembled WGS sequence"/>
</dbReference>
<feature type="transmembrane region" description="Helical" evidence="5">
    <location>
        <begin position="220"/>
        <end position="239"/>
    </location>
</feature>
<dbReference type="InterPro" id="IPR049453">
    <property type="entry name" value="Memb_transporter_dom"/>
</dbReference>
<evidence type="ECO:0000256" key="4">
    <source>
        <dbReference type="ARBA" id="ARBA00023136"/>
    </source>
</evidence>
<comment type="caution">
    <text evidence="7">The sequence shown here is derived from an EMBL/GenBank/DDBJ whole genome shotgun (WGS) entry which is preliminary data.</text>
</comment>
<keyword evidence="4 5" id="KW-0472">Membrane</keyword>
<evidence type="ECO:0000256" key="1">
    <source>
        <dbReference type="ARBA" id="ARBA00004141"/>
    </source>
</evidence>
<feature type="transmembrane region" description="Helical" evidence="5">
    <location>
        <begin position="151"/>
        <end position="171"/>
    </location>
</feature>
<feature type="transmembrane region" description="Helical" evidence="5">
    <location>
        <begin position="316"/>
        <end position="339"/>
    </location>
</feature>
<proteinExistence type="predicted"/>
<dbReference type="EMBL" id="JBHUPC010000017">
    <property type="protein sequence ID" value="MFD2892746.1"/>
    <property type="molecule type" value="Genomic_DNA"/>
</dbReference>